<dbReference type="InterPro" id="IPR050927">
    <property type="entry name" value="TRPM"/>
</dbReference>
<dbReference type="Proteomes" id="UP000887565">
    <property type="component" value="Unplaced"/>
</dbReference>
<proteinExistence type="predicted"/>
<dbReference type="AlphaFoldDB" id="A0A915KN76"/>
<keyword evidence="2 5" id="KW-0812">Transmembrane</keyword>
<comment type="subcellular location">
    <subcellularLocation>
        <location evidence="1">Membrane</location>
        <topology evidence="1">Multi-pass membrane protein</topology>
    </subcellularLocation>
</comment>
<accession>A0A915KN76</accession>
<dbReference type="GO" id="GO:0005886">
    <property type="term" value="C:plasma membrane"/>
    <property type="evidence" value="ECO:0007669"/>
    <property type="project" value="TreeGrafter"/>
</dbReference>
<feature type="transmembrane region" description="Helical" evidence="5">
    <location>
        <begin position="190"/>
        <end position="212"/>
    </location>
</feature>
<dbReference type="WBParaSite" id="nRc.2.0.1.t39217-RA">
    <property type="protein sequence ID" value="nRc.2.0.1.t39217-RA"/>
    <property type="gene ID" value="nRc.2.0.1.g39217"/>
</dbReference>
<reference evidence="8" key="1">
    <citation type="submission" date="2022-11" db="UniProtKB">
        <authorList>
            <consortium name="WormBaseParasite"/>
        </authorList>
    </citation>
    <scope>IDENTIFICATION</scope>
</reference>
<dbReference type="GO" id="GO:0099604">
    <property type="term" value="F:ligand-gated calcium channel activity"/>
    <property type="evidence" value="ECO:0007669"/>
    <property type="project" value="TreeGrafter"/>
</dbReference>
<evidence type="ECO:0000313" key="7">
    <source>
        <dbReference type="Proteomes" id="UP000887565"/>
    </source>
</evidence>
<evidence type="ECO:0000256" key="4">
    <source>
        <dbReference type="ARBA" id="ARBA00023136"/>
    </source>
</evidence>
<dbReference type="PANTHER" id="PTHR13800">
    <property type="entry name" value="TRANSIENT RECEPTOR POTENTIAL CATION CHANNEL, SUBFAMILY M, MEMBER 6"/>
    <property type="match status" value="1"/>
</dbReference>
<keyword evidence="3 5" id="KW-1133">Transmembrane helix</keyword>
<evidence type="ECO:0000256" key="3">
    <source>
        <dbReference type="ARBA" id="ARBA00022989"/>
    </source>
</evidence>
<feature type="transmembrane region" description="Helical" evidence="5">
    <location>
        <begin position="84"/>
        <end position="103"/>
    </location>
</feature>
<name>A0A915KN76_ROMCU</name>
<evidence type="ECO:0000256" key="5">
    <source>
        <dbReference type="SAM" id="Phobius"/>
    </source>
</evidence>
<dbReference type="Pfam" id="PF25508">
    <property type="entry name" value="TRPM2"/>
    <property type="match status" value="1"/>
</dbReference>
<protein>
    <recommendedName>
        <fullName evidence="6">TRPM-like domain-containing protein</fullName>
    </recommendedName>
</protein>
<evidence type="ECO:0000256" key="2">
    <source>
        <dbReference type="ARBA" id="ARBA00022692"/>
    </source>
</evidence>
<feature type="domain" description="TRPM-like" evidence="6">
    <location>
        <begin position="11"/>
        <end position="66"/>
    </location>
</feature>
<feature type="transmembrane region" description="Helical" evidence="5">
    <location>
        <begin position="275"/>
        <end position="298"/>
    </location>
</feature>
<keyword evidence="4 5" id="KW-0472">Membrane</keyword>
<dbReference type="OMA" id="WYHINID"/>
<dbReference type="PANTHER" id="PTHR13800:SF43">
    <property type="entry name" value="ION_TRANS DOMAIN-CONTAINING PROTEIN"/>
    <property type="match status" value="1"/>
</dbReference>
<dbReference type="InterPro" id="IPR057366">
    <property type="entry name" value="TRPM-like"/>
</dbReference>
<keyword evidence="7" id="KW-1185">Reference proteome</keyword>
<organism evidence="7 8">
    <name type="scientific">Romanomermis culicivorax</name>
    <name type="common">Nematode worm</name>
    <dbReference type="NCBI Taxonomy" id="13658"/>
    <lineage>
        <taxon>Eukaryota</taxon>
        <taxon>Metazoa</taxon>
        <taxon>Ecdysozoa</taxon>
        <taxon>Nematoda</taxon>
        <taxon>Enoplea</taxon>
        <taxon>Dorylaimia</taxon>
        <taxon>Mermithida</taxon>
        <taxon>Mermithoidea</taxon>
        <taxon>Mermithidae</taxon>
        <taxon>Romanomermis</taxon>
    </lineage>
</organism>
<sequence>MSKESFLDYFSTLCSKFEEKAVNLIDIGFTVNKEKAMKLACTASAIWGDSHSMDLAAAANDNEFLASQCCQTNIFAWWKAGFDAAGYLIVFATFTLLPVLFFVDFDDETIAARDEAFAVIDADKRRKTGALRNKRQPTSHLVLSARTSGDYPLTVPFIWMAAVVPKKRVSWSKKLFTFYTSPVVKFTNHLFWYALFLLLHAYVLLFSFRYVFTWPEILLHAWFSTFLFELGRTTFLCGSQSMIDKFLDYLDYSSFAMWNRIELYSAFLQIVTRDLFMFLMLLIIMMIAYSVTSQALLYPHRNYYTGIFYDILNHGIWEIFGDLDSVITDPNLPKCGNETFEGNISALMSLTSTTKDCNIRN</sequence>
<evidence type="ECO:0000256" key="1">
    <source>
        <dbReference type="ARBA" id="ARBA00004141"/>
    </source>
</evidence>
<evidence type="ECO:0000259" key="6">
    <source>
        <dbReference type="Pfam" id="PF25508"/>
    </source>
</evidence>
<evidence type="ECO:0000313" key="8">
    <source>
        <dbReference type="WBParaSite" id="nRc.2.0.1.t39217-RA"/>
    </source>
</evidence>